<sequence>MVQNNLVKKITMVVIGNLFIGIAVALLRITEFGTDPFTTLNLGISSVLPISFGLYQLLFNIVLLGFVFLYYKSSIGLGTLINMVGIGFISDFLVFCYQSLFDDMPILAIRIVLILLAVVLASLGVALYITPNLGMAPYDALGFVVEKISHQKISFPVARVSLDIISVAIGFTFGATVGFATIILAFCTGPFVQFFRKTIAQPMLNKSSHIPSHKKKLA</sequence>
<keyword evidence="1" id="KW-1133">Transmembrane helix</keyword>
<feature type="transmembrane region" description="Helical" evidence="1">
    <location>
        <begin position="47"/>
        <end position="71"/>
    </location>
</feature>
<comment type="caution">
    <text evidence="2">The sequence shown here is derived from an EMBL/GenBank/DDBJ whole genome shotgun (WGS) entry which is preliminary data.</text>
</comment>
<protein>
    <submittedName>
        <fullName evidence="2">YitT family protein</fullName>
    </submittedName>
</protein>
<dbReference type="PANTHER" id="PTHR40078">
    <property type="entry name" value="INTEGRAL MEMBRANE PROTEIN-RELATED"/>
    <property type="match status" value="1"/>
</dbReference>
<keyword evidence="1" id="KW-0812">Transmembrane</keyword>
<dbReference type="RefSeq" id="WP_390195014.1">
    <property type="nucleotide sequence ID" value="NZ_JBHSDV010000001.1"/>
</dbReference>
<feature type="transmembrane region" description="Helical" evidence="1">
    <location>
        <begin position="6"/>
        <end position="27"/>
    </location>
</feature>
<evidence type="ECO:0000313" key="3">
    <source>
        <dbReference type="Proteomes" id="UP001595880"/>
    </source>
</evidence>
<feature type="transmembrane region" description="Helical" evidence="1">
    <location>
        <begin position="164"/>
        <end position="187"/>
    </location>
</feature>
<dbReference type="PANTHER" id="PTHR40078:SF1">
    <property type="entry name" value="INTEGRAL MEMBRANE PROTEIN"/>
    <property type="match status" value="1"/>
</dbReference>
<evidence type="ECO:0000313" key="2">
    <source>
        <dbReference type="EMBL" id="MFC4386422.1"/>
    </source>
</evidence>
<dbReference type="Pfam" id="PF19700">
    <property type="entry name" value="DUF6198"/>
    <property type="match status" value="1"/>
</dbReference>
<name>A0ABV8VPN5_9BACI</name>
<gene>
    <name evidence="2" type="ORF">ACFOZ1_01235</name>
</gene>
<dbReference type="Proteomes" id="UP001595880">
    <property type="component" value="Unassembled WGS sequence"/>
</dbReference>
<keyword evidence="3" id="KW-1185">Reference proteome</keyword>
<feature type="transmembrane region" description="Helical" evidence="1">
    <location>
        <begin position="77"/>
        <end position="95"/>
    </location>
</feature>
<feature type="transmembrane region" description="Helical" evidence="1">
    <location>
        <begin position="107"/>
        <end position="129"/>
    </location>
</feature>
<evidence type="ECO:0000256" key="1">
    <source>
        <dbReference type="SAM" id="Phobius"/>
    </source>
</evidence>
<dbReference type="InterPro" id="IPR038750">
    <property type="entry name" value="YczE/YyaS-like"/>
</dbReference>
<organism evidence="2 3">
    <name type="scientific">Gracilibacillus marinus</name>
    <dbReference type="NCBI Taxonomy" id="630535"/>
    <lineage>
        <taxon>Bacteria</taxon>
        <taxon>Bacillati</taxon>
        <taxon>Bacillota</taxon>
        <taxon>Bacilli</taxon>
        <taxon>Bacillales</taxon>
        <taxon>Bacillaceae</taxon>
        <taxon>Gracilibacillus</taxon>
    </lineage>
</organism>
<keyword evidence="1" id="KW-0472">Membrane</keyword>
<dbReference type="EMBL" id="JBHSDV010000001">
    <property type="protein sequence ID" value="MFC4386422.1"/>
    <property type="molecule type" value="Genomic_DNA"/>
</dbReference>
<accession>A0ABV8VPN5</accession>
<reference evidence="3" key="1">
    <citation type="journal article" date="2019" name="Int. J. Syst. Evol. Microbiol.">
        <title>The Global Catalogue of Microorganisms (GCM) 10K type strain sequencing project: providing services to taxonomists for standard genome sequencing and annotation.</title>
        <authorList>
            <consortium name="The Broad Institute Genomics Platform"/>
            <consortium name="The Broad Institute Genome Sequencing Center for Infectious Disease"/>
            <person name="Wu L."/>
            <person name="Ma J."/>
        </authorList>
    </citation>
    <scope>NUCLEOTIDE SEQUENCE [LARGE SCALE GENOMIC DNA]</scope>
    <source>
        <strain evidence="3">KACC 14058</strain>
    </source>
</reference>
<proteinExistence type="predicted"/>